<dbReference type="AlphaFoldDB" id="A0A9D6YVA7"/>
<dbReference type="Pfam" id="PF00883">
    <property type="entry name" value="Peptidase_M17"/>
    <property type="match status" value="1"/>
</dbReference>
<keyword evidence="3" id="KW-0645">Protease</keyword>
<dbReference type="InterPro" id="IPR011356">
    <property type="entry name" value="Leucine_aapep/pepB"/>
</dbReference>
<evidence type="ECO:0000256" key="5">
    <source>
        <dbReference type="ARBA" id="ARBA00033172"/>
    </source>
</evidence>
<evidence type="ECO:0000256" key="6">
    <source>
        <dbReference type="ARBA" id="ARBA00049972"/>
    </source>
</evidence>
<dbReference type="Proteomes" id="UP000808761">
    <property type="component" value="Unassembled WGS sequence"/>
</dbReference>
<dbReference type="Pfam" id="PF02789">
    <property type="entry name" value="Peptidase_M17_N"/>
    <property type="match status" value="1"/>
</dbReference>
<comment type="function">
    <text evidence="6">Presumably involved in the processing and regular turnover of intracellular proteins. Catalyzes the removal of unsubstituted N-terminal amino acids from various peptides.</text>
</comment>
<keyword evidence="4" id="KW-0378">Hydrolase</keyword>
<dbReference type="PRINTS" id="PR00481">
    <property type="entry name" value="LAMNOPPTDASE"/>
</dbReference>
<dbReference type="GO" id="GO:0005737">
    <property type="term" value="C:cytoplasm"/>
    <property type="evidence" value="ECO:0007669"/>
    <property type="project" value="InterPro"/>
</dbReference>
<gene>
    <name evidence="10" type="ORF">HZB08_02360</name>
</gene>
<dbReference type="SUPFAM" id="SSF53187">
    <property type="entry name" value="Zn-dependent exopeptidases"/>
    <property type="match status" value="1"/>
</dbReference>
<keyword evidence="2 10" id="KW-0031">Aminopeptidase</keyword>
<dbReference type="InterPro" id="IPR000819">
    <property type="entry name" value="Peptidase_M17_C"/>
</dbReference>
<dbReference type="InterPro" id="IPR043472">
    <property type="entry name" value="Macro_dom-like"/>
</dbReference>
<name>A0A9D6YVA7_UNCSA</name>
<feature type="domain" description="Cytosol aminopeptidase" evidence="9">
    <location>
        <begin position="362"/>
        <end position="369"/>
    </location>
</feature>
<evidence type="ECO:0000259" key="9">
    <source>
        <dbReference type="PROSITE" id="PS00631"/>
    </source>
</evidence>
<dbReference type="PANTHER" id="PTHR11963:SF23">
    <property type="entry name" value="CYTOSOL AMINOPEPTIDASE"/>
    <property type="match status" value="1"/>
</dbReference>
<dbReference type="SUPFAM" id="SSF52949">
    <property type="entry name" value="Macro domain-like"/>
    <property type="match status" value="1"/>
</dbReference>
<evidence type="ECO:0000256" key="7">
    <source>
        <dbReference type="ARBA" id="ARBA00050021"/>
    </source>
</evidence>
<dbReference type="PROSITE" id="PS00631">
    <property type="entry name" value="CYTOSOL_AP"/>
    <property type="match status" value="1"/>
</dbReference>
<dbReference type="CDD" id="cd00433">
    <property type="entry name" value="Peptidase_M17"/>
    <property type="match status" value="1"/>
</dbReference>
<evidence type="ECO:0000256" key="8">
    <source>
        <dbReference type="ARBA" id="ARBA00050061"/>
    </source>
</evidence>
<dbReference type="InterPro" id="IPR008283">
    <property type="entry name" value="Peptidase_M17_N"/>
</dbReference>
<comment type="similarity">
    <text evidence="1">Belongs to the peptidase M17 family.</text>
</comment>
<accession>A0A9D6YVA7</accession>
<evidence type="ECO:0000313" key="10">
    <source>
        <dbReference type="EMBL" id="MBI5078844.1"/>
    </source>
</evidence>
<organism evidence="10 11">
    <name type="scientific">Candidatus Saganbacteria bacterium</name>
    <dbReference type="NCBI Taxonomy" id="2575572"/>
    <lineage>
        <taxon>Bacteria</taxon>
        <taxon>Bacillati</taxon>
        <taxon>Saganbacteria</taxon>
    </lineage>
</organism>
<protein>
    <recommendedName>
        <fullName evidence="7">Probable cytosol aminopeptidase</fullName>
    </recommendedName>
    <alternativeName>
        <fullName evidence="8">Leucine aminopeptidase</fullName>
    </alternativeName>
    <alternativeName>
        <fullName evidence="5">Leucyl aminopeptidase</fullName>
    </alternativeName>
</protein>
<evidence type="ECO:0000256" key="1">
    <source>
        <dbReference type="ARBA" id="ARBA00009528"/>
    </source>
</evidence>
<evidence type="ECO:0000313" key="11">
    <source>
        <dbReference type="Proteomes" id="UP000808761"/>
    </source>
</evidence>
<evidence type="ECO:0000256" key="3">
    <source>
        <dbReference type="ARBA" id="ARBA00022670"/>
    </source>
</evidence>
<evidence type="ECO:0000256" key="2">
    <source>
        <dbReference type="ARBA" id="ARBA00022438"/>
    </source>
</evidence>
<dbReference type="EMBL" id="JACRKR010000116">
    <property type="protein sequence ID" value="MBI5078844.1"/>
    <property type="molecule type" value="Genomic_DNA"/>
</dbReference>
<reference evidence="10" key="1">
    <citation type="submission" date="2020-07" db="EMBL/GenBank/DDBJ databases">
        <title>Huge and variable diversity of episymbiotic CPR bacteria and DPANN archaea in groundwater ecosystems.</title>
        <authorList>
            <person name="He C.Y."/>
            <person name="Keren R."/>
            <person name="Whittaker M."/>
            <person name="Farag I.F."/>
            <person name="Doudna J."/>
            <person name="Cate J.H.D."/>
            <person name="Banfield J.F."/>
        </authorList>
    </citation>
    <scope>NUCLEOTIDE SEQUENCE</scope>
    <source>
        <strain evidence="10">NC_groundwater_1860_Pr3_B-0.1um_51_7</strain>
    </source>
</reference>
<feature type="non-terminal residue" evidence="10">
    <location>
        <position position="402"/>
    </location>
</feature>
<proteinExistence type="inferred from homology"/>
<dbReference type="PANTHER" id="PTHR11963">
    <property type="entry name" value="LEUCINE AMINOPEPTIDASE-RELATED"/>
    <property type="match status" value="1"/>
</dbReference>
<comment type="caution">
    <text evidence="10">The sequence shown here is derived from an EMBL/GenBank/DDBJ whole genome shotgun (WGS) entry which is preliminary data.</text>
</comment>
<sequence>MKIKVEVVSVAKCRCDLLAVGVFEGVKTLSDAAGVVDNSLGGLISKLLRRGEITGELGKVTVIHSQGKLPAERIAVIGLGKSSEFGLDEARTASAAVMRAAKEVKVRRVAVVVPGELDYQEAVQAVVEGGILGAYEFKGYATEKSKILRLRRTKFKIKELVILEKSGDKAKKTSEAVEVGKIIAEAENRVRDLVNAPSNEITPTYLANYARRMAKEAGLKCEILDPEKEGMEALLSVAKGSEEPPKVVVLKNRGSSLACRLPAGRHGQAGTKGQGMVALIGKGITFDSGGISLKPPKKMDEMKMDMAGAAAVIEVMGLLGKLKINKKVVAVIPLCENMPSGKALKPGDVVGSLSGKTVEIISTDAEGRMILADAITYARKLGANEIIDVATLTGGCVVALGD</sequence>
<dbReference type="GO" id="GO:0030145">
    <property type="term" value="F:manganese ion binding"/>
    <property type="evidence" value="ECO:0007669"/>
    <property type="project" value="InterPro"/>
</dbReference>
<evidence type="ECO:0000256" key="4">
    <source>
        <dbReference type="ARBA" id="ARBA00022801"/>
    </source>
</evidence>
<dbReference type="GO" id="GO:0006508">
    <property type="term" value="P:proteolysis"/>
    <property type="evidence" value="ECO:0007669"/>
    <property type="project" value="UniProtKB-KW"/>
</dbReference>
<dbReference type="GO" id="GO:0070006">
    <property type="term" value="F:metalloaminopeptidase activity"/>
    <property type="evidence" value="ECO:0007669"/>
    <property type="project" value="InterPro"/>
</dbReference>
<dbReference type="Gene3D" id="3.40.220.10">
    <property type="entry name" value="Leucine Aminopeptidase, subunit E, domain 1"/>
    <property type="match status" value="1"/>
</dbReference>
<dbReference type="Gene3D" id="3.40.630.10">
    <property type="entry name" value="Zn peptidases"/>
    <property type="match status" value="1"/>
</dbReference>